<dbReference type="RefSeq" id="WP_406765813.1">
    <property type="nucleotide sequence ID" value="NZ_JBJHZY010000003.1"/>
</dbReference>
<reference evidence="1 2" key="1">
    <citation type="submission" date="2024-11" db="EMBL/GenBank/DDBJ databases">
        <authorList>
            <person name="Heng Y.C."/>
            <person name="Lim A.C.H."/>
            <person name="Lee J.K.Y."/>
            <person name="Kittelmann S."/>
        </authorList>
    </citation>
    <scope>NUCLEOTIDE SEQUENCE [LARGE SCALE GENOMIC DNA]</scope>
    <source>
        <strain evidence="1 2">WILCCON 0202</strain>
    </source>
</reference>
<evidence type="ECO:0000313" key="2">
    <source>
        <dbReference type="Proteomes" id="UP001623661"/>
    </source>
</evidence>
<keyword evidence="2" id="KW-1185">Reference proteome</keyword>
<organism evidence="1 2">
    <name type="scientific">Candidatus Clostridium radicumherbarum</name>
    <dbReference type="NCBI Taxonomy" id="3381662"/>
    <lineage>
        <taxon>Bacteria</taxon>
        <taxon>Bacillati</taxon>
        <taxon>Bacillota</taxon>
        <taxon>Clostridia</taxon>
        <taxon>Eubacteriales</taxon>
        <taxon>Clostridiaceae</taxon>
        <taxon>Clostridium</taxon>
    </lineage>
</organism>
<accession>A0ABW8TWP2</accession>
<sequence length="68" mass="7600">MIEIKIQVDVENHKEIAQSHGAIFKLVPTFLLSGKVEEEIKKQLKKALNESLKNELSIRGVEANVSVS</sequence>
<proteinExistence type="predicted"/>
<evidence type="ECO:0000313" key="1">
    <source>
        <dbReference type="EMBL" id="MFL0269183.1"/>
    </source>
</evidence>
<dbReference type="EMBL" id="JBJHZY010000003">
    <property type="protein sequence ID" value="MFL0269183.1"/>
    <property type="molecule type" value="Genomic_DNA"/>
</dbReference>
<gene>
    <name evidence="1" type="ORF">ACJDUH_13895</name>
</gene>
<name>A0ABW8TWP2_9CLOT</name>
<protein>
    <submittedName>
        <fullName evidence="1">Uncharacterized protein</fullName>
    </submittedName>
</protein>
<comment type="caution">
    <text evidence="1">The sequence shown here is derived from an EMBL/GenBank/DDBJ whole genome shotgun (WGS) entry which is preliminary data.</text>
</comment>
<dbReference type="Proteomes" id="UP001623661">
    <property type="component" value="Unassembled WGS sequence"/>
</dbReference>